<keyword evidence="8" id="KW-0963">Cytoplasm</keyword>
<gene>
    <name evidence="8" type="primary">ybeY</name>
    <name evidence="9" type="ordered locus">RIEPE_0079</name>
</gene>
<feature type="binding site" evidence="8">
    <location>
        <position position="118"/>
    </location>
    <ligand>
        <name>Zn(2+)</name>
        <dbReference type="ChEBI" id="CHEBI:29105"/>
        <note>catalytic</note>
    </ligand>
</feature>
<keyword evidence="5 8" id="KW-0255">Endonuclease</keyword>
<reference evidence="9" key="1">
    <citation type="submission" date="2008-05" db="EMBL/GenBank/DDBJ databases">
        <title>Genome sequence of Riesia pediculicola USDA.</title>
        <authorList>
            <person name="Kirkness E.F."/>
        </authorList>
    </citation>
    <scope>NUCLEOTIDE SEQUENCE [LARGE SCALE GENOMIC DNA]</scope>
    <source>
        <strain evidence="9">USDA</strain>
    </source>
</reference>
<dbReference type="EMBL" id="CP001085">
    <property type="protein sequence ID" value="ADD79569.1"/>
    <property type="molecule type" value="Genomic_DNA"/>
</dbReference>
<evidence type="ECO:0000256" key="1">
    <source>
        <dbReference type="ARBA" id="ARBA00010875"/>
    </source>
</evidence>
<keyword evidence="7 8" id="KW-0862">Zinc</keyword>
<evidence type="ECO:0000256" key="6">
    <source>
        <dbReference type="ARBA" id="ARBA00022801"/>
    </source>
</evidence>
<dbReference type="InterPro" id="IPR023091">
    <property type="entry name" value="MetalPrtase_cat_dom_sf_prd"/>
</dbReference>
<keyword evidence="6 8" id="KW-0378">Hydrolase</keyword>
<dbReference type="eggNOG" id="COG0319">
    <property type="taxonomic scope" value="Bacteria"/>
</dbReference>
<dbReference type="GO" id="GO:0004222">
    <property type="term" value="F:metalloendopeptidase activity"/>
    <property type="evidence" value="ECO:0007669"/>
    <property type="project" value="InterPro"/>
</dbReference>
<proteinExistence type="inferred from homology"/>
<keyword evidence="3 8" id="KW-0540">Nuclease</keyword>
<dbReference type="HAMAP" id="MF_00009">
    <property type="entry name" value="Endoribonucl_YbeY"/>
    <property type="match status" value="1"/>
</dbReference>
<dbReference type="PANTHER" id="PTHR46986">
    <property type="entry name" value="ENDORIBONUCLEASE YBEY, CHLOROPLASTIC"/>
    <property type="match status" value="1"/>
</dbReference>
<comment type="similarity">
    <text evidence="1 8">Belongs to the endoribonuclease YbeY family.</text>
</comment>
<name>D4G7P0_RIEPU</name>
<evidence type="ECO:0000256" key="5">
    <source>
        <dbReference type="ARBA" id="ARBA00022759"/>
    </source>
</evidence>
<evidence type="ECO:0000256" key="4">
    <source>
        <dbReference type="ARBA" id="ARBA00022723"/>
    </source>
</evidence>
<dbReference type="GO" id="GO:0008270">
    <property type="term" value="F:zinc ion binding"/>
    <property type="evidence" value="ECO:0007669"/>
    <property type="project" value="UniProtKB-UniRule"/>
</dbReference>
<dbReference type="NCBIfam" id="TIGR00043">
    <property type="entry name" value="rRNA maturation RNase YbeY"/>
    <property type="match status" value="1"/>
</dbReference>
<dbReference type="SUPFAM" id="SSF55486">
    <property type="entry name" value="Metalloproteases ('zincins'), catalytic domain"/>
    <property type="match status" value="1"/>
</dbReference>
<sequence length="151" mass="18030">MKVYLSNIYRVSPEFIGFLNRKRFIKWIDRVLSYFSSEKEISIYIASLEEMRTLNRLYRGRDYPTNVLSFSSNDMRGFNFSFLGDLIICHEILKKEAKNQRKSIDSHWAHIIIHGCLHLLGIHHQNEIDLKKMESMEIKILKRLGYPNPFY</sequence>
<dbReference type="AlphaFoldDB" id="D4G7P0"/>
<keyword evidence="10" id="KW-1185">Reference proteome</keyword>
<evidence type="ECO:0000313" key="10">
    <source>
        <dbReference type="Proteomes" id="UP000001700"/>
    </source>
</evidence>
<dbReference type="EC" id="3.1.-.-" evidence="8"/>
<keyword evidence="2 8" id="KW-0690">Ribosome biogenesis</keyword>
<dbReference type="HOGENOM" id="CLU_106710_0_1_6"/>
<feature type="binding site" evidence="8">
    <location>
        <position position="114"/>
    </location>
    <ligand>
        <name>Zn(2+)</name>
        <dbReference type="ChEBI" id="CHEBI:29105"/>
        <note>catalytic</note>
    </ligand>
</feature>
<evidence type="ECO:0000256" key="7">
    <source>
        <dbReference type="ARBA" id="ARBA00022833"/>
    </source>
</evidence>
<organism evidence="9 10">
    <name type="scientific">Riesia pediculicola (strain USDA)</name>
    <dbReference type="NCBI Taxonomy" id="515618"/>
    <lineage>
        <taxon>Bacteria</taxon>
        <taxon>Pseudomonadati</taxon>
        <taxon>Pseudomonadota</taxon>
        <taxon>Gammaproteobacteria</taxon>
        <taxon>Enterobacterales</taxon>
        <taxon>Enterobacteriaceae</taxon>
        <taxon>Candidatus Riesia</taxon>
    </lineage>
</organism>
<evidence type="ECO:0000256" key="8">
    <source>
        <dbReference type="HAMAP-Rule" id="MF_00009"/>
    </source>
</evidence>
<dbReference type="Pfam" id="PF02130">
    <property type="entry name" value="YbeY"/>
    <property type="match status" value="1"/>
</dbReference>
<dbReference type="STRING" id="515618.RIEPE_0079"/>
<comment type="function">
    <text evidence="8">Single strand-specific metallo-endoribonuclease involved in late-stage 70S ribosome quality control and in maturation of the 3' terminus of the 16S rRNA.</text>
</comment>
<dbReference type="Gene3D" id="3.40.390.30">
    <property type="entry name" value="Metalloproteases ('zincins'), catalytic domain"/>
    <property type="match status" value="1"/>
</dbReference>
<dbReference type="KEGG" id="rip:RIEPE_0079"/>
<keyword evidence="8" id="KW-0698">rRNA processing</keyword>
<protein>
    <recommendedName>
        <fullName evidence="8">Endoribonuclease YbeY</fullName>
        <ecNumber evidence="8">3.1.-.-</ecNumber>
    </recommendedName>
</protein>
<evidence type="ECO:0000256" key="2">
    <source>
        <dbReference type="ARBA" id="ARBA00022517"/>
    </source>
</evidence>
<evidence type="ECO:0000313" key="9">
    <source>
        <dbReference type="EMBL" id="ADD79569.1"/>
    </source>
</evidence>
<dbReference type="OrthoDB" id="9807740at2"/>
<dbReference type="PANTHER" id="PTHR46986:SF1">
    <property type="entry name" value="ENDORIBONUCLEASE YBEY, CHLOROPLASTIC"/>
    <property type="match status" value="1"/>
</dbReference>
<feature type="binding site" evidence="8">
    <location>
        <position position="124"/>
    </location>
    <ligand>
        <name>Zn(2+)</name>
        <dbReference type="ChEBI" id="CHEBI:29105"/>
        <note>catalytic</note>
    </ligand>
</feature>
<comment type="subcellular location">
    <subcellularLocation>
        <location evidence="8">Cytoplasm</location>
    </subcellularLocation>
</comment>
<keyword evidence="4 8" id="KW-0479">Metal-binding</keyword>
<dbReference type="InterPro" id="IPR002036">
    <property type="entry name" value="YbeY"/>
</dbReference>
<dbReference type="GO" id="GO:0006364">
    <property type="term" value="P:rRNA processing"/>
    <property type="evidence" value="ECO:0007669"/>
    <property type="project" value="UniProtKB-UniRule"/>
</dbReference>
<dbReference type="GO" id="GO:0004521">
    <property type="term" value="F:RNA endonuclease activity"/>
    <property type="evidence" value="ECO:0007669"/>
    <property type="project" value="UniProtKB-UniRule"/>
</dbReference>
<evidence type="ECO:0000256" key="3">
    <source>
        <dbReference type="ARBA" id="ARBA00022722"/>
    </source>
</evidence>
<dbReference type="Proteomes" id="UP000001700">
    <property type="component" value="Chromosome"/>
</dbReference>
<comment type="cofactor">
    <cofactor evidence="8">
        <name>Zn(2+)</name>
        <dbReference type="ChEBI" id="CHEBI:29105"/>
    </cofactor>
    <text evidence="8">Binds 1 zinc ion.</text>
</comment>
<accession>D4G7P0</accession>
<dbReference type="RefSeq" id="WP_013087557.1">
    <property type="nucleotide sequence ID" value="NC_014109.1"/>
</dbReference>
<dbReference type="GO" id="GO:0005737">
    <property type="term" value="C:cytoplasm"/>
    <property type="evidence" value="ECO:0007669"/>
    <property type="project" value="UniProtKB-SubCell"/>
</dbReference>